<keyword evidence="5" id="KW-0961">Cell wall biogenesis/degradation</keyword>
<evidence type="ECO:0000313" key="9">
    <source>
        <dbReference type="EMBL" id="MFC5728361.1"/>
    </source>
</evidence>
<dbReference type="CDD" id="cd16913">
    <property type="entry name" value="YkuD_like"/>
    <property type="match status" value="1"/>
</dbReference>
<dbReference type="SUPFAM" id="SSF141523">
    <property type="entry name" value="L,D-transpeptidase catalytic domain-like"/>
    <property type="match status" value="1"/>
</dbReference>
<dbReference type="InterPro" id="IPR005490">
    <property type="entry name" value="LD_TPept_cat_dom"/>
</dbReference>
<dbReference type="InterPro" id="IPR036366">
    <property type="entry name" value="PGBDSf"/>
</dbReference>
<protein>
    <submittedName>
        <fullName evidence="9">Peptidoglycan-binding protein</fullName>
    </submittedName>
</protein>
<comment type="pathway">
    <text evidence="1">Cell wall biogenesis; peptidoglycan biosynthesis.</text>
</comment>
<dbReference type="SUPFAM" id="SSF47090">
    <property type="entry name" value="PGBD-like"/>
    <property type="match status" value="1"/>
</dbReference>
<proteinExistence type="predicted"/>
<evidence type="ECO:0000313" key="10">
    <source>
        <dbReference type="Proteomes" id="UP001596072"/>
    </source>
</evidence>
<evidence type="ECO:0000256" key="2">
    <source>
        <dbReference type="ARBA" id="ARBA00022679"/>
    </source>
</evidence>
<evidence type="ECO:0000259" key="7">
    <source>
        <dbReference type="Pfam" id="PF01471"/>
    </source>
</evidence>
<feature type="domain" description="Peptidoglycan binding-like" evidence="7">
    <location>
        <begin position="30"/>
        <end position="83"/>
    </location>
</feature>
<name>A0ABW0ZBH3_9ACTN</name>
<evidence type="ECO:0000259" key="8">
    <source>
        <dbReference type="Pfam" id="PF03734"/>
    </source>
</evidence>
<dbReference type="RefSeq" id="WP_136431249.1">
    <property type="nucleotide sequence ID" value="NZ_JBHSNS010000001.1"/>
</dbReference>
<evidence type="ECO:0000256" key="4">
    <source>
        <dbReference type="ARBA" id="ARBA00022984"/>
    </source>
</evidence>
<organism evidence="9 10">
    <name type="scientific">Nocardioides vastitatis</name>
    <dbReference type="NCBI Taxonomy" id="2568655"/>
    <lineage>
        <taxon>Bacteria</taxon>
        <taxon>Bacillati</taxon>
        <taxon>Actinomycetota</taxon>
        <taxon>Actinomycetes</taxon>
        <taxon>Propionibacteriales</taxon>
        <taxon>Nocardioidaceae</taxon>
        <taxon>Nocardioides</taxon>
    </lineage>
</organism>
<accession>A0ABW0ZBH3</accession>
<dbReference type="InterPro" id="IPR002477">
    <property type="entry name" value="Peptidoglycan-bd-like"/>
</dbReference>
<evidence type="ECO:0000256" key="1">
    <source>
        <dbReference type="ARBA" id="ARBA00004752"/>
    </source>
</evidence>
<keyword evidence="3" id="KW-0133">Cell shape</keyword>
<sequence>MRRLLLLPPVLAALAMLAPALPAVAVADATVVKAQRRLNALRCDAGPADGRVGAHTRTATVRFQSRHRLDQTGNLNSATRRLLHSTRAKRCDFRPVPARSGSGRRIVVSQRQNWVWLVGTGGRVLAEGGIVDNPRVLRKGSWATGSYCGRPARVRLNQSGNVWMDDFVRFAPCGIGFHRIPRSKSTGRQIHADWYLGTNLAGPSHGCVRLSRSLAARLWDFTAGRRTTVRVV</sequence>
<keyword evidence="4" id="KW-0573">Peptidoglycan synthesis</keyword>
<keyword evidence="2" id="KW-0808">Transferase</keyword>
<evidence type="ECO:0000256" key="3">
    <source>
        <dbReference type="ARBA" id="ARBA00022960"/>
    </source>
</evidence>
<dbReference type="InterPro" id="IPR036365">
    <property type="entry name" value="PGBD-like_sf"/>
</dbReference>
<dbReference type="Gene3D" id="2.40.440.10">
    <property type="entry name" value="L,D-transpeptidase catalytic domain-like"/>
    <property type="match status" value="1"/>
</dbReference>
<feature type="domain" description="L,D-TPase catalytic" evidence="8">
    <location>
        <begin position="143"/>
        <end position="230"/>
    </location>
</feature>
<keyword evidence="6" id="KW-0732">Signal</keyword>
<dbReference type="Gene3D" id="1.10.101.10">
    <property type="entry name" value="PGBD-like superfamily/PGBD"/>
    <property type="match status" value="1"/>
</dbReference>
<dbReference type="Pfam" id="PF01471">
    <property type="entry name" value="PG_binding_1"/>
    <property type="match status" value="1"/>
</dbReference>
<evidence type="ECO:0000256" key="5">
    <source>
        <dbReference type="ARBA" id="ARBA00023316"/>
    </source>
</evidence>
<gene>
    <name evidence="9" type="ORF">ACFPQB_05490</name>
</gene>
<feature type="chain" id="PRO_5047068414" evidence="6">
    <location>
        <begin position="26"/>
        <end position="232"/>
    </location>
</feature>
<feature type="signal peptide" evidence="6">
    <location>
        <begin position="1"/>
        <end position="25"/>
    </location>
</feature>
<dbReference type="Proteomes" id="UP001596072">
    <property type="component" value="Unassembled WGS sequence"/>
</dbReference>
<dbReference type="EMBL" id="JBHSNS010000001">
    <property type="protein sequence ID" value="MFC5728361.1"/>
    <property type="molecule type" value="Genomic_DNA"/>
</dbReference>
<comment type="caution">
    <text evidence="9">The sequence shown here is derived from an EMBL/GenBank/DDBJ whole genome shotgun (WGS) entry which is preliminary data.</text>
</comment>
<evidence type="ECO:0000256" key="6">
    <source>
        <dbReference type="SAM" id="SignalP"/>
    </source>
</evidence>
<dbReference type="Pfam" id="PF03734">
    <property type="entry name" value="YkuD"/>
    <property type="match status" value="1"/>
</dbReference>
<dbReference type="InterPro" id="IPR038063">
    <property type="entry name" value="Transpep_catalytic_dom"/>
</dbReference>
<keyword evidence="10" id="KW-1185">Reference proteome</keyword>
<reference evidence="10" key="1">
    <citation type="journal article" date="2019" name="Int. J. Syst. Evol. Microbiol.">
        <title>The Global Catalogue of Microorganisms (GCM) 10K type strain sequencing project: providing services to taxonomists for standard genome sequencing and annotation.</title>
        <authorList>
            <consortium name="The Broad Institute Genomics Platform"/>
            <consortium name="The Broad Institute Genome Sequencing Center for Infectious Disease"/>
            <person name="Wu L."/>
            <person name="Ma J."/>
        </authorList>
    </citation>
    <scope>NUCLEOTIDE SEQUENCE [LARGE SCALE GENOMIC DNA]</scope>
    <source>
        <strain evidence="10">YIM 94188</strain>
    </source>
</reference>